<comment type="caution">
    <text evidence="2">The sequence shown here is derived from an EMBL/GenBank/DDBJ whole genome shotgun (WGS) entry which is preliminary data.</text>
</comment>
<sequence>MHQQLGAPDSFSPVFGPPASGRKRKLWPQRDVCSPAGENRSCPLSGAVPRAGDPRPPEKQLQRAGEETERSRGKNTVFTDKRTVYKPLENSI</sequence>
<dbReference type="Proteomes" id="UP001228049">
    <property type="component" value="Unassembled WGS sequence"/>
</dbReference>
<organism evidence="2 3">
    <name type="scientific">Dissostichus eleginoides</name>
    <name type="common">Patagonian toothfish</name>
    <name type="synonym">Dissostichus amissus</name>
    <dbReference type="NCBI Taxonomy" id="100907"/>
    <lineage>
        <taxon>Eukaryota</taxon>
        <taxon>Metazoa</taxon>
        <taxon>Chordata</taxon>
        <taxon>Craniata</taxon>
        <taxon>Vertebrata</taxon>
        <taxon>Euteleostomi</taxon>
        <taxon>Actinopterygii</taxon>
        <taxon>Neopterygii</taxon>
        <taxon>Teleostei</taxon>
        <taxon>Neoteleostei</taxon>
        <taxon>Acanthomorphata</taxon>
        <taxon>Eupercaria</taxon>
        <taxon>Perciformes</taxon>
        <taxon>Notothenioidei</taxon>
        <taxon>Nototheniidae</taxon>
        <taxon>Dissostichus</taxon>
    </lineage>
</organism>
<feature type="compositionally biased region" description="Basic and acidic residues" evidence="1">
    <location>
        <begin position="52"/>
        <end position="72"/>
    </location>
</feature>
<accession>A0AAD9CRB8</accession>
<dbReference type="AlphaFoldDB" id="A0AAD9CRB8"/>
<evidence type="ECO:0000256" key="1">
    <source>
        <dbReference type="SAM" id="MobiDB-lite"/>
    </source>
</evidence>
<feature type="region of interest" description="Disordered" evidence="1">
    <location>
        <begin position="1"/>
        <end position="76"/>
    </location>
</feature>
<evidence type="ECO:0000313" key="3">
    <source>
        <dbReference type="Proteomes" id="UP001228049"/>
    </source>
</evidence>
<keyword evidence="3" id="KW-1185">Reference proteome</keyword>
<proteinExistence type="predicted"/>
<name>A0AAD9CRB8_DISEL</name>
<evidence type="ECO:0000313" key="2">
    <source>
        <dbReference type="EMBL" id="KAK1905701.1"/>
    </source>
</evidence>
<protein>
    <submittedName>
        <fullName evidence="2">Aminodeoxychorismate synthase component 1</fullName>
    </submittedName>
</protein>
<dbReference type="EMBL" id="JASDAP010000003">
    <property type="protein sequence ID" value="KAK1905701.1"/>
    <property type="molecule type" value="Genomic_DNA"/>
</dbReference>
<gene>
    <name evidence="2" type="ORF">KUDE01_012880</name>
</gene>
<reference evidence="2" key="1">
    <citation type="submission" date="2023-04" db="EMBL/GenBank/DDBJ databases">
        <title>Chromosome-level genome of Chaenocephalus aceratus.</title>
        <authorList>
            <person name="Park H."/>
        </authorList>
    </citation>
    <scope>NUCLEOTIDE SEQUENCE</scope>
    <source>
        <strain evidence="2">DE</strain>
        <tissue evidence="2">Muscle</tissue>
    </source>
</reference>